<protein>
    <submittedName>
        <fullName evidence="1">PAS fold</fullName>
    </submittedName>
</protein>
<keyword evidence="2" id="KW-1185">Reference proteome</keyword>
<dbReference type="Proteomes" id="UP000220034">
    <property type="component" value="Unassembled WGS sequence"/>
</dbReference>
<sequence length="651" mass="70400">MFIFSNLNVLAVSALGIFCTALLILALRQWRVSFRKQPPSRETLFRLSGDVLTGADVTRDVDVFASDFVEDARAPLLRAISALQQTGAAFDLVGDDHEGRHLEVMGFVHGAGAFVSVLDITLREQAARVRQDAAIAAADLAARHSDILGHAPYLQWRMDASGDVVWSNLAAMQKRGLHPAIPKLLAQRAHRLPIGEAAEQHRMSVQPDDEGAPIWFDVTLVARQDGVILGYAIAADRIMRAEAALSRFVETLTETFAHLPIGLAIFDRDRELGLFNPALADLLRLDPAWLAGRPTLASFLNHLRERRALPDQRDFRQWREQLITLGRDGGTQDFAEVWVQPSGRTLRVVGRPHPQGAVAFLLEDITPAVTLEQQFCEGMTLRAAALDARPGTHLIFDISGAAGFVGADFSKLMGVPISSDSLSSAGAIHEVLRHCRATFGAAPIWDRVLSYVVGRASETERTPMIVPLQRDGQVLSVLELHPLPGGGTLLSFLPPTAVAEVPNRSLRRAVDLALEQARNLTEPADISVAVADDGAGQLPCTQQDLIRRAGYNMLLAAVDVVPAGHGVTLDLSHDEAQAILTLRADVSLADSNEIGATLPISLLRRYLSDVQGQVDVVQGESLCIQVRIPRAALAGRDVGGPVQLMAGIPAQ</sequence>
<dbReference type="SUPFAM" id="SSF55785">
    <property type="entry name" value="PYP-like sensor domain (PAS domain)"/>
    <property type="match status" value="1"/>
</dbReference>
<dbReference type="EMBL" id="OCTN01000001">
    <property type="protein sequence ID" value="SOH92683.1"/>
    <property type="molecule type" value="Genomic_DNA"/>
</dbReference>
<organism evidence="1 2">
    <name type="scientific">Pontivivens marinum</name>
    <dbReference type="NCBI Taxonomy" id="1690039"/>
    <lineage>
        <taxon>Bacteria</taxon>
        <taxon>Pseudomonadati</taxon>
        <taxon>Pseudomonadota</taxon>
        <taxon>Alphaproteobacteria</taxon>
        <taxon>Rhodobacterales</taxon>
        <taxon>Paracoccaceae</taxon>
        <taxon>Pontivivens</taxon>
    </lineage>
</organism>
<evidence type="ECO:0000313" key="1">
    <source>
        <dbReference type="EMBL" id="SOH92683.1"/>
    </source>
</evidence>
<dbReference type="Pfam" id="PF12860">
    <property type="entry name" value="PAS_7"/>
    <property type="match status" value="1"/>
</dbReference>
<evidence type="ECO:0000313" key="2">
    <source>
        <dbReference type="Proteomes" id="UP000220034"/>
    </source>
</evidence>
<accession>A0A2C9CN61</accession>
<gene>
    <name evidence="1" type="ORF">SAMN06273572_101531</name>
</gene>
<dbReference type="Gene3D" id="3.30.450.20">
    <property type="entry name" value="PAS domain"/>
    <property type="match status" value="1"/>
</dbReference>
<dbReference type="InterPro" id="IPR035965">
    <property type="entry name" value="PAS-like_dom_sf"/>
</dbReference>
<proteinExistence type="predicted"/>
<reference evidence="2" key="1">
    <citation type="submission" date="2017-09" db="EMBL/GenBank/DDBJ databases">
        <authorList>
            <person name="Varghese N."/>
            <person name="Submissions S."/>
        </authorList>
    </citation>
    <scope>NUCLEOTIDE SEQUENCE [LARGE SCALE GENOMIC DNA]</scope>
    <source>
        <strain evidence="2">C7</strain>
    </source>
</reference>
<dbReference type="AlphaFoldDB" id="A0A2C9CN61"/>
<name>A0A2C9CN61_9RHOB</name>